<dbReference type="PROSITE" id="PS00138">
    <property type="entry name" value="SUBTILASE_SER"/>
    <property type="match status" value="1"/>
</dbReference>
<comment type="similarity">
    <text evidence="1 5 6">Belongs to the peptidase S8 family.</text>
</comment>
<dbReference type="AlphaFoldDB" id="A0A646HHD0"/>
<dbReference type="InterPro" id="IPR036852">
    <property type="entry name" value="Peptidase_S8/S53_dom_sf"/>
</dbReference>
<name>A0A646HHD0_9BACT</name>
<feature type="compositionally biased region" description="Pro residues" evidence="7">
    <location>
        <begin position="240"/>
        <end position="249"/>
    </location>
</feature>
<dbReference type="InterPro" id="IPR044060">
    <property type="entry name" value="Bacterial_rp_domain"/>
</dbReference>
<keyword evidence="2 5" id="KW-0645">Protease</keyword>
<organism evidence="10 11">
    <name type="scientific">Segatella copri</name>
    <dbReference type="NCBI Taxonomy" id="165179"/>
    <lineage>
        <taxon>Bacteria</taxon>
        <taxon>Pseudomonadati</taxon>
        <taxon>Bacteroidota</taxon>
        <taxon>Bacteroidia</taxon>
        <taxon>Bacteroidales</taxon>
        <taxon>Prevotellaceae</taxon>
        <taxon>Segatella</taxon>
    </lineage>
</organism>
<evidence type="ECO:0000259" key="8">
    <source>
        <dbReference type="Pfam" id="PF00082"/>
    </source>
</evidence>
<dbReference type="PANTHER" id="PTHR43806:SF11">
    <property type="entry name" value="CEREVISIN-RELATED"/>
    <property type="match status" value="1"/>
</dbReference>
<evidence type="ECO:0000313" key="10">
    <source>
        <dbReference type="EMBL" id="MQN88497.1"/>
    </source>
</evidence>
<dbReference type="InterPro" id="IPR023828">
    <property type="entry name" value="Peptidase_S8_Ser-AS"/>
</dbReference>
<dbReference type="GO" id="GO:0006508">
    <property type="term" value="P:proteolysis"/>
    <property type="evidence" value="ECO:0007669"/>
    <property type="project" value="UniProtKB-KW"/>
</dbReference>
<dbReference type="InterPro" id="IPR023827">
    <property type="entry name" value="Peptidase_S8_Asp-AS"/>
</dbReference>
<feature type="compositionally biased region" description="Low complexity" evidence="7">
    <location>
        <begin position="864"/>
        <end position="876"/>
    </location>
</feature>
<dbReference type="InterPro" id="IPR050131">
    <property type="entry name" value="Peptidase_S8_subtilisin-like"/>
</dbReference>
<feature type="active site" description="Charge relay system" evidence="5">
    <location>
        <position position="565"/>
    </location>
</feature>
<dbReference type="PROSITE" id="PS00136">
    <property type="entry name" value="SUBTILASE_ASP"/>
    <property type="match status" value="1"/>
</dbReference>
<dbReference type="GO" id="GO:0005615">
    <property type="term" value="C:extracellular space"/>
    <property type="evidence" value="ECO:0007669"/>
    <property type="project" value="TreeGrafter"/>
</dbReference>
<feature type="region of interest" description="Disordered" evidence="7">
    <location>
        <begin position="836"/>
        <end position="877"/>
    </location>
</feature>
<dbReference type="PANTHER" id="PTHR43806">
    <property type="entry name" value="PEPTIDASE S8"/>
    <property type="match status" value="1"/>
</dbReference>
<evidence type="ECO:0000256" key="2">
    <source>
        <dbReference type="ARBA" id="ARBA00022670"/>
    </source>
</evidence>
<dbReference type="Pfam" id="PF00082">
    <property type="entry name" value="Peptidase_S8"/>
    <property type="match status" value="1"/>
</dbReference>
<dbReference type="EMBL" id="VZBQ01000010">
    <property type="protein sequence ID" value="MQN88497.1"/>
    <property type="molecule type" value="Genomic_DNA"/>
</dbReference>
<proteinExistence type="inferred from homology"/>
<feature type="active site" description="Charge relay system" evidence="5">
    <location>
        <position position="774"/>
    </location>
</feature>
<dbReference type="InterPro" id="IPR015500">
    <property type="entry name" value="Peptidase_S8_subtilisin-rel"/>
</dbReference>
<keyword evidence="3 5" id="KW-0378">Hydrolase</keyword>
<evidence type="ECO:0000259" key="9">
    <source>
        <dbReference type="Pfam" id="PF18998"/>
    </source>
</evidence>
<comment type="caution">
    <text evidence="10">The sequence shown here is derived from an EMBL/GenBank/DDBJ whole genome shotgun (WGS) entry which is preliminary data.</text>
</comment>
<dbReference type="Gene3D" id="3.40.50.200">
    <property type="entry name" value="Peptidase S8/S53 domain"/>
    <property type="match status" value="1"/>
</dbReference>
<feature type="domain" description="Peptidase S8/S53" evidence="8">
    <location>
        <begin position="557"/>
        <end position="807"/>
    </location>
</feature>
<evidence type="ECO:0000313" key="11">
    <source>
        <dbReference type="Proteomes" id="UP000420635"/>
    </source>
</evidence>
<evidence type="ECO:0000256" key="1">
    <source>
        <dbReference type="ARBA" id="ARBA00011073"/>
    </source>
</evidence>
<dbReference type="SUPFAM" id="SSF52743">
    <property type="entry name" value="Subtilisin-like"/>
    <property type="match status" value="1"/>
</dbReference>
<dbReference type="RefSeq" id="WP_153112552.1">
    <property type="nucleotide sequence ID" value="NZ_VZAS01000016.1"/>
</dbReference>
<evidence type="ECO:0000256" key="3">
    <source>
        <dbReference type="ARBA" id="ARBA00022801"/>
    </source>
</evidence>
<feature type="active site" description="Charge relay system" evidence="5">
    <location>
        <position position="598"/>
    </location>
</feature>
<dbReference type="GO" id="GO:0004252">
    <property type="term" value="F:serine-type endopeptidase activity"/>
    <property type="evidence" value="ECO:0007669"/>
    <property type="project" value="UniProtKB-UniRule"/>
</dbReference>
<keyword evidence="4 5" id="KW-0720">Serine protease</keyword>
<evidence type="ECO:0000256" key="7">
    <source>
        <dbReference type="SAM" id="MobiDB-lite"/>
    </source>
</evidence>
<gene>
    <name evidence="10" type="ORF">F7D59_01085</name>
</gene>
<dbReference type="PRINTS" id="PR00723">
    <property type="entry name" value="SUBTILISIN"/>
</dbReference>
<protein>
    <submittedName>
        <fullName evidence="10">S8 family serine peptidase</fullName>
    </submittedName>
</protein>
<dbReference type="PROSITE" id="PS51892">
    <property type="entry name" value="SUBTILASE"/>
    <property type="match status" value="1"/>
</dbReference>
<accession>A0A646HHD0</accession>
<evidence type="ECO:0000256" key="4">
    <source>
        <dbReference type="ARBA" id="ARBA00022825"/>
    </source>
</evidence>
<dbReference type="Pfam" id="PF18998">
    <property type="entry name" value="Flg_new_2"/>
    <property type="match status" value="1"/>
</dbReference>
<reference evidence="11" key="1">
    <citation type="submission" date="2019-09" db="EMBL/GenBank/DDBJ databases">
        <title>Distinct polysaccharide growth profiles of human intestinal Prevotella copri isolates.</title>
        <authorList>
            <person name="Fehlner-Peach H."/>
            <person name="Magnabosco C."/>
            <person name="Raghavan V."/>
            <person name="Scher J.U."/>
            <person name="Tett A."/>
            <person name="Cox L.M."/>
            <person name="Gottsegen C."/>
            <person name="Watters A."/>
            <person name="Wiltshire- Gordon J.D."/>
            <person name="Segata N."/>
            <person name="Bonneau R."/>
            <person name="Littman D.R."/>
        </authorList>
    </citation>
    <scope>NUCLEOTIDE SEQUENCE [LARGE SCALE GENOMIC DNA]</scope>
    <source>
        <strain evidence="11">iP54</strain>
    </source>
</reference>
<dbReference type="Proteomes" id="UP000420635">
    <property type="component" value="Unassembled WGS sequence"/>
</dbReference>
<feature type="region of interest" description="Disordered" evidence="7">
    <location>
        <begin position="239"/>
        <end position="262"/>
    </location>
</feature>
<sequence>MAGHSFFGKQKLCYTEVSDFTDYQGIGHDPMYKRYDSVFSVVKRVIPINLQHFLATPEYMDDEDQICWHIEKWQQHPTRLSELSGAEYDKYKSILDDTVKIYKSSIMNLNGEDLQIMAGAIKYISEDRVYCTDDKVYLVAWGMTPDVRQHKVVGSVIHDFEYTKKYKITFDAGEHGTISKLDKTISRAEGSILSKLDIPTVDVCEGWNFTGWIPSPIGQRVNSNMTFTAQYDEVVSETPAIPPISPEPSIPLDSPTEEPTTEPEDVFYNCRFEAGEHGSIEGSSSFRKAANTTLSSGEIPIVTPNKGYKFTGWNISPNNILVDEDKVFFAQYEKTLPWYKRWWLWFAGLWTGKGCLKWLLWLLLIILLIWLLSWLLKGCGHHSPVNGVVPIDTITRADGSRVDDNGAVRPITGSDGKLPDDNTVVAPVMGEGGEEPPIVKQPGVPNIIANRLFLYMENENDNVDALARDFKQAYPDDKYSIIGYDKEVKLLVIQIPENERDQIRKTINGKIPNHKFIVFDEEVYELHGQISNSTENVGWHLNAIHLKQGWTYTKGSSDVKVAIVDDGIQASHPMFKGRIVDAYNVFTQNNSLSLGEGHGTHTAGLAVGSADYFSKGASGVAPNCQIMPIQVFDNKQCPLSALIAGVMYALHHEADVVNISIGPSFKGLNVLPVEQQAEIAKTQFQNVAFLWARVCKIAAKKNTILVFAAGNDDILTSIPPENRNASSIVVTAVDKRLYPTVFTNYGPCSDISAPGKGIYSSFPSNTFQSCDGTSMAAPIVTGTIALMKSLKKDITVAQARNVLYNTGADVYGYIPPMVLVDKALMAVKNGDFREPTERKIKPVPDGEGDDSAAGRAVDVEDISDTPTPTQQTGGTDYEAIRRKIAEYKKKITELEKLLPNK</sequence>
<evidence type="ECO:0000256" key="5">
    <source>
        <dbReference type="PROSITE-ProRule" id="PRU01240"/>
    </source>
</evidence>
<dbReference type="InterPro" id="IPR000209">
    <property type="entry name" value="Peptidase_S8/S53_dom"/>
</dbReference>
<feature type="domain" description="Bacterial repeat" evidence="9">
    <location>
        <begin position="269"/>
        <end position="319"/>
    </location>
</feature>
<evidence type="ECO:0000256" key="6">
    <source>
        <dbReference type="RuleBase" id="RU003355"/>
    </source>
</evidence>